<feature type="chain" id="PRO_5032915065" evidence="2">
    <location>
        <begin position="47"/>
        <end position="226"/>
    </location>
</feature>
<feature type="signal peptide" evidence="2">
    <location>
        <begin position="1"/>
        <end position="46"/>
    </location>
</feature>
<reference evidence="3" key="3">
    <citation type="submission" date="2021-05" db="UniProtKB">
        <authorList>
            <consortium name="EnsemblPlants"/>
        </authorList>
    </citation>
    <scope>IDENTIFICATION</scope>
    <source>
        <strain evidence="3">cv. B73</strain>
    </source>
</reference>
<dbReference type="InParanoid" id="A0A804R006"/>
<dbReference type="AlphaFoldDB" id="A0A804R006"/>
<evidence type="ECO:0000256" key="2">
    <source>
        <dbReference type="SAM" id="SignalP"/>
    </source>
</evidence>
<protein>
    <submittedName>
        <fullName evidence="3">Uncharacterized protein</fullName>
    </submittedName>
</protein>
<accession>A0A804R006</accession>
<evidence type="ECO:0000256" key="1">
    <source>
        <dbReference type="SAM" id="MobiDB-lite"/>
    </source>
</evidence>
<reference evidence="4" key="1">
    <citation type="journal article" date="2009" name="Science">
        <title>The B73 maize genome: complexity, diversity, and dynamics.</title>
        <authorList>
            <person name="Schnable P.S."/>
            <person name="Ware D."/>
            <person name="Fulton R.S."/>
            <person name="Stein J.C."/>
            <person name="Wei F."/>
            <person name="Pasternak S."/>
            <person name="Liang C."/>
            <person name="Zhang J."/>
            <person name="Fulton L."/>
            <person name="Graves T.A."/>
            <person name="Minx P."/>
            <person name="Reily A.D."/>
            <person name="Courtney L."/>
            <person name="Kruchowski S.S."/>
            <person name="Tomlinson C."/>
            <person name="Strong C."/>
            <person name="Delehaunty K."/>
            <person name="Fronick C."/>
            <person name="Courtney B."/>
            <person name="Rock S.M."/>
            <person name="Belter E."/>
            <person name="Du F."/>
            <person name="Kim K."/>
            <person name="Abbott R.M."/>
            <person name="Cotton M."/>
            <person name="Levy A."/>
            <person name="Marchetto P."/>
            <person name="Ochoa K."/>
            <person name="Jackson S.M."/>
            <person name="Gillam B."/>
            <person name="Chen W."/>
            <person name="Yan L."/>
            <person name="Higginbotham J."/>
            <person name="Cardenas M."/>
            <person name="Waligorski J."/>
            <person name="Applebaum E."/>
            <person name="Phelps L."/>
            <person name="Falcone J."/>
            <person name="Kanchi K."/>
            <person name="Thane T."/>
            <person name="Scimone A."/>
            <person name="Thane N."/>
            <person name="Henke J."/>
            <person name="Wang T."/>
            <person name="Ruppert J."/>
            <person name="Shah N."/>
            <person name="Rotter K."/>
            <person name="Hodges J."/>
            <person name="Ingenthron E."/>
            <person name="Cordes M."/>
            <person name="Kohlberg S."/>
            <person name="Sgro J."/>
            <person name="Delgado B."/>
            <person name="Mead K."/>
            <person name="Chinwalla A."/>
            <person name="Leonard S."/>
            <person name="Crouse K."/>
            <person name="Collura K."/>
            <person name="Kudrna D."/>
            <person name="Currie J."/>
            <person name="He R."/>
            <person name="Angelova A."/>
            <person name="Rajasekar S."/>
            <person name="Mueller T."/>
            <person name="Lomeli R."/>
            <person name="Scara G."/>
            <person name="Ko A."/>
            <person name="Delaney K."/>
            <person name="Wissotski M."/>
            <person name="Lopez G."/>
            <person name="Campos D."/>
            <person name="Braidotti M."/>
            <person name="Ashley E."/>
            <person name="Golser W."/>
            <person name="Kim H."/>
            <person name="Lee S."/>
            <person name="Lin J."/>
            <person name="Dujmic Z."/>
            <person name="Kim W."/>
            <person name="Talag J."/>
            <person name="Zuccolo A."/>
            <person name="Fan C."/>
            <person name="Sebastian A."/>
            <person name="Kramer M."/>
            <person name="Spiegel L."/>
            <person name="Nascimento L."/>
            <person name="Zutavern T."/>
            <person name="Miller B."/>
            <person name="Ambroise C."/>
            <person name="Muller S."/>
            <person name="Spooner W."/>
            <person name="Narechania A."/>
            <person name="Ren L."/>
            <person name="Wei S."/>
            <person name="Kumari S."/>
            <person name="Faga B."/>
            <person name="Levy M.J."/>
            <person name="McMahan L."/>
            <person name="Van Buren P."/>
            <person name="Vaughn M.W."/>
            <person name="Ying K."/>
            <person name="Yeh C.-T."/>
            <person name="Emrich S.J."/>
            <person name="Jia Y."/>
            <person name="Kalyanaraman A."/>
            <person name="Hsia A.-P."/>
            <person name="Barbazuk W.B."/>
            <person name="Baucom R.S."/>
            <person name="Brutnell T.P."/>
            <person name="Carpita N.C."/>
            <person name="Chaparro C."/>
            <person name="Chia J.-M."/>
            <person name="Deragon J.-M."/>
            <person name="Estill J.C."/>
            <person name="Fu Y."/>
            <person name="Jeddeloh J.A."/>
            <person name="Han Y."/>
            <person name="Lee H."/>
            <person name="Li P."/>
            <person name="Lisch D.R."/>
            <person name="Liu S."/>
            <person name="Liu Z."/>
            <person name="Nagel D.H."/>
            <person name="McCann M.C."/>
            <person name="SanMiguel P."/>
            <person name="Myers A.M."/>
            <person name="Nettleton D."/>
            <person name="Nguyen J."/>
            <person name="Penning B.W."/>
            <person name="Ponnala L."/>
            <person name="Schneider K.L."/>
            <person name="Schwartz D.C."/>
            <person name="Sharma A."/>
            <person name="Soderlund C."/>
            <person name="Springer N.M."/>
            <person name="Sun Q."/>
            <person name="Wang H."/>
            <person name="Waterman M."/>
            <person name="Westerman R."/>
            <person name="Wolfgruber T.K."/>
            <person name="Yang L."/>
            <person name="Yu Y."/>
            <person name="Zhang L."/>
            <person name="Zhou S."/>
            <person name="Zhu Q."/>
            <person name="Bennetzen J.L."/>
            <person name="Dawe R.K."/>
            <person name="Jiang J."/>
            <person name="Jiang N."/>
            <person name="Presting G.G."/>
            <person name="Wessler S.R."/>
            <person name="Aluru S."/>
            <person name="Martienssen R.A."/>
            <person name="Clifton S.W."/>
            <person name="McCombie W.R."/>
            <person name="Wing R.A."/>
            <person name="Wilson R.K."/>
        </authorList>
    </citation>
    <scope>NUCLEOTIDE SEQUENCE [LARGE SCALE GENOMIC DNA]</scope>
    <source>
        <strain evidence="4">cv. B73</strain>
    </source>
</reference>
<feature type="compositionally biased region" description="Basic and acidic residues" evidence="1">
    <location>
        <begin position="208"/>
        <end position="226"/>
    </location>
</feature>
<feature type="region of interest" description="Disordered" evidence="1">
    <location>
        <begin position="64"/>
        <end position="92"/>
    </location>
</feature>
<proteinExistence type="predicted"/>
<keyword evidence="4" id="KW-1185">Reference proteome</keyword>
<organism evidence="3 4">
    <name type="scientific">Zea mays</name>
    <name type="common">Maize</name>
    <dbReference type="NCBI Taxonomy" id="4577"/>
    <lineage>
        <taxon>Eukaryota</taxon>
        <taxon>Viridiplantae</taxon>
        <taxon>Streptophyta</taxon>
        <taxon>Embryophyta</taxon>
        <taxon>Tracheophyta</taxon>
        <taxon>Spermatophyta</taxon>
        <taxon>Magnoliopsida</taxon>
        <taxon>Liliopsida</taxon>
        <taxon>Poales</taxon>
        <taxon>Poaceae</taxon>
        <taxon>PACMAD clade</taxon>
        <taxon>Panicoideae</taxon>
        <taxon>Andropogonodae</taxon>
        <taxon>Andropogoneae</taxon>
        <taxon>Tripsacinae</taxon>
        <taxon>Zea</taxon>
    </lineage>
</organism>
<reference evidence="3" key="2">
    <citation type="submission" date="2019-07" db="EMBL/GenBank/DDBJ databases">
        <authorList>
            <person name="Seetharam A."/>
            <person name="Woodhouse M."/>
            <person name="Cannon E."/>
        </authorList>
    </citation>
    <scope>NUCLEOTIDE SEQUENCE [LARGE SCALE GENOMIC DNA]</scope>
    <source>
        <strain evidence="3">cv. B73</strain>
    </source>
</reference>
<evidence type="ECO:0000313" key="3">
    <source>
        <dbReference type="EnsemblPlants" id="Zm00001eb380820_P001"/>
    </source>
</evidence>
<dbReference type="Proteomes" id="UP000007305">
    <property type="component" value="Chromosome 9"/>
</dbReference>
<evidence type="ECO:0000313" key="4">
    <source>
        <dbReference type="Proteomes" id="UP000007305"/>
    </source>
</evidence>
<keyword evidence="2" id="KW-0732">Signal</keyword>
<name>A0A804R006_MAIZE</name>
<feature type="region of interest" description="Disordered" evidence="1">
    <location>
        <begin position="192"/>
        <end position="226"/>
    </location>
</feature>
<sequence>MSRDEGRGCSPWTTAARCGCCFVGKRGGAGAWAALLLLLSMEKNRAQETAGCFGVLGRGKQGRAFSWPDREKQGRHGSGSRASMEAGVGEEDRLFELRPGEVTAAERLEEGSSPRQEQGRGGWLSALDAAREGDAMEGSVRPATLASSKWLGGAGLPAAGVREQWESCSRGEEGRKKVRGDAHGAVLLPSAMEQGAESTQGGGVELPAARRVEEEDMEKKEEEGGG</sequence>
<dbReference type="EnsemblPlants" id="Zm00001eb380820_T001">
    <property type="protein sequence ID" value="Zm00001eb380820_P001"/>
    <property type="gene ID" value="Zm00001eb380820"/>
</dbReference>
<dbReference type="Gramene" id="Zm00001eb380820_T001">
    <property type="protein sequence ID" value="Zm00001eb380820_P001"/>
    <property type="gene ID" value="Zm00001eb380820"/>
</dbReference>